<evidence type="ECO:0000313" key="5">
    <source>
        <dbReference type="Proteomes" id="UP000216524"/>
    </source>
</evidence>
<evidence type="ECO:0000256" key="1">
    <source>
        <dbReference type="ARBA" id="ARBA00006484"/>
    </source>
</evidence>
<dbReference type="RefSeq" id="WP_068927063.1">
    <property type="nucleotide sequence ID" value="NZ_NEVV01000001.1"/>
</dbReference>
<dbReference type="InterPro" id="IPR057326">
    <property type="entry name" value="KR_dom"/>
</dbReference>
<dbReference type="PANTHER" id="PTHR43639">
    <property type="entry name" value="OXIDOREDUCTASE, SHORT-CHAIN DEHYDROGENASE/REDUCTASE FAMILY (AFU_ORTHOLOGUE AFUA_5G02870)"/>
    <property type="match status" value="1"/>
</dbReference>
<reference evidence="4 5" key="1">
    <citation type="submission" date="2017-05" db="EMBL/GenBank/DDBJ databases">
        <title>Complete and WGS of Bordetella genogroups.</title>
        <authorList>
            <person name="Spilker T."/>
            <person name="Lipuma J."/>
        </authorList>
    </citation>
    <scope>NUCLEOTIDE SEQUENCE [LARGE SCALE GENOMIC DNA]</scope>
    <source>
        <strain evidence="4 5">AU3139</strain>
    </source>
</reference>
<feature type="domain" description="Ketoreductase" evidence="3">
    <location>
        <begin position="12"/>
        <end position="196"/>
    </location>
</feature>
<dbReference type="SMART" id="SM00822">
    <property type="entry name" value="PKS_KR"/>
    <property type="match status" value="1"/>
</dbReference>
<dbReference type="InterPro" id="IPR002347">
    <property type="entry name" value="SDR_fam"/>
</dbReference>
<dbReference type="EMBL" id="NEVV01000001">
    <property type="protein sequence ID" value="OZI80871.1"/>
    <property type="molecule type" value="Genomic_DNA"/>
</dbReference>
<dbReference type="Proteomes" id="UP000216524">
    <property type="component" value="Unassembled WGS sequence"/>
</dbReference>
<dbReference type="Gene3D" id="3.40.50.720">
    <property type="entry name" value="NAD(P)-binding Rossmann-like Domain"/>
    <property type="match status" value="1"/>
</dbReference>
<evidence type="ECO:0000256" key="2">
    <source>
        <dbReference type="ARBA" id="ARBA00023002"/>
    </source>
</evidence>
<sequence length="251" mass="25478">MELAMAALLDGKVAFITGASRGIGAAIARRLAADGADIALTYVSAADKAHALVEELRAAGRRAHAYAADAADAGQVREAVTRAAADLGRLDILVNNAGIFLAGPLEDISADDYDRSMDINVRAVFVATQAALPHLGEGGRIVNIGSCLAGHTGRPGVALYAAGKAAVAAFTRALARDLGPRGITANVVHPGPIDTDMNPAGTDKAAALVQMLAVPHYGEPADIANMVAYLAGPQARYVTGAELSVDGGYAA</sequence>
<comment type="caution">
    <text evidence="4">The sequence shown here is derived from an EMBL/GenBank/DDBJ whole genome shotgun (WGS) entry which is preliminary data.</text>
</comment>
<dbReference type="Pfam" id="PF13561">
    <property type="entry name" value="adh_short_C2"/>
    <property type="match status" value="1"/>
</dbReference>
<gene>
    <name evidence="4" type="ORF">CAL23_03870</name>
</gene>
<name>A0ABX4FF98_9BORD</name>
<comment type="similarity">
    <text evidence="1">Belongs to the short-chain dehydrogenases/reductases (SDR) family.</text>
</comment>
<dbReference type="PANTHER" id="PTHR43639:SF1">
    <property type="entry name" value="SHORT-CHAIN DEHYDROGENASE_REDUCTASE FAMILY PROTEIN"/>
    <property type="match status" value="1"/>
</dbReference>
<accession>A0ABX4FF98</accession>
<dbReference type="SUPFAM" id="SSF51735">
    <property type="entry name" value="NAD(P)-binding Rossmann-fold domains"/>
    <property type="match status" value="1"/>
</dbReference>
<evidence type="ECO:0000259" key="3">
    <source>
        <dbReference type="SMART" id="SM00822"/>
    </source>
</evidence>
<protein>
    <submittedName>
        <fullName evidence="4">Oxidoreductase</fullName>
    </submittedName>
</protein>
<organism evidence="4 5">
    <name type="scientific">Bordetella genomosp. 6</name>
    <dbReference type="NCBI Taxonomy" id="463024"/>
    <lineage>
        <taxon>Bacteria</taxon>
        <taxon>Pseudomonadati</taxon>
        <taxon>Pseudomonadota</taxon>
        <taxon>Betaproteobacteria</taxon>
        <taxon>Burkholderiales</taxon>
        <taxon>Alcaligenaceae</taxon>
        <taxon>Bordetella</taxon>
    </lineage>
</organism>
<evidence type="ECO:0000313" key="4">
    <source>
        <dbReference type="EMBL" id="OZI80871.1"/>
    </source>
</evidence>
<dbReference type="InterPro" id="IPR036291">
    <property type="entry name" value="NAD(P)-bd_dom_sf"/>
</dbReference>
<dbReference type="PRINTS" id="PR00081">
    <property type="entry name" value="GDHRDH"/>
</dbReference>
<dbReference type="PRINTS" id="PR00080">
    <property type="entry name" value="SDRFAMILY"/>
</dbReference>
<keyword evidence="5" id="KW-1185">Reference proteome</keyword>
<proteinExistence type="inferred from homology"/>
<keyword evidence="2" id="KW-0560">Oxidoreductase</keyword>